<dbReference type="AlphaFoldDB" id="A0A9D5AU67"/>
<dbReference type="Gramene" id="Psat04G0355400-T1">
    <property type="protein sequence ID" value="KAI5419421.1"/>
    <property type="gene ID" value="KIW84_043554"/>
</dbReference>
<name>A0A9D5AU67_PEA</name>
<evidence type="ECO:0000313" key="1">
    <source>
        <dbReference type="EMBL" id="KAI5419421.1"/>
    </source>
</evidence>
<dbReference type="Proteomes" id="UP001058974">
    <property type="component" value="Chromosome 4"/>
</dbReference>
<proteinExistence type="predicted"/>
<dbReference type="EMBL" id="JAMSHJ010000004">
    <property type="protein sequence ID" value="KAI5419421.1"/>
    <property type="molecule type" value="Genomic_DNA"/>
</dbReference>
<reference evidence="1 2" key="1">
    <citation type="journal article" date="2022" name="Nat. Genet.">
        <title>Improved pea reference genome and pan-genome highlight genomic features and evolutionary characteristics.</title>
        <authorList>
            <person name="Yang T."/>
            <person name="Liu R."/>
            <person name="Luo Y."/>
            <person name="Hu S."/>
            <person name="Wang D."/>
            <person name="Wang C."/>
            <person name="Pandey M.K."/>
            <person name="Ge S."/>
            <person name="Xu Q."/>
            <person name="Li N."/>
            <person name="Li G."/>
            <person name="Huang Y."/>
            <person name="Saxena R.K."/>
            <person name="Ji Y."/>
            <person name="Li M."/>
            <person name="Yan X."/>
            <person name="He Y."/>
            <person name="Liu Y."/>
            <person name="Wang X."/>
            <person name="Xiang C."/>
            <person name="Varshney R.K."/>
            <person name="Ding H."/>
            <person name="Gao S."/>
            <person name="Zong X."/>
        </authorList>
    </citation>
    <scope>NUCLEOTIDE SEQUENCE [LARGE SCALE GENOMIC DNA]</scope>
    <source>
        <strain evidence="1 2">cv. Zhongwan 6</strain>
    </source>
</reference>
<gene>
    <name evidence="1" type="ORF">KIW84_043554</name>
</gene>
<evidence type="ECO:0000313" key="2">
    <source>
        <dbReference type="Proteomes" id="UP001058974"/>
    </source>
</evidence>
<comment type="caution">
    <text evidence="1">The sequence shown here is derived from an EMBL/GenBank/DDBJ whole genome shotgun (WGS) entry which is preliminary data.</text>
</comment>
<keyword evidence="2" id="KW-1185">Reference proteome</keyword>
<organism evidence="1 2">
    <name type="scientific">Pisum sativum</name>
    <name type="common">Garden pea</name>
    <name type="synonym">Lathyrus oleraceus</name>
    <dbReference type="NCBI Taxonomy" id="3888"/>
    <lineage>
        <taxon>Eukaryota</taxon>
        <taxon>Viridiplantae</taxon>
        <taxon>Streptophyta</taxon>
        <taxon>Embryophyta</taxon>
        <taxon>Tracheophyta</taxon>
        <taxon>Spermatophyta</taxon>
        <taxon>Magnoliopsida</taxon>
        <taxon>eudicotyledons</taxon>
        <taxon>Gunneridae</taxon>
        <taxon>Pentapetalae</taxon>
        <taxon>rosids</taxon>
        <taxon>fabids</taxon>
        <taxon>Fabales</taxon>
        <taxon>Fabaceae</taxon>
        <taxon>Papilionoideae</taxon>
        <taxon>50 kb inversion clade</taxon>
        <taxon>NPAAA clade</taxon>
        <taxon>Hologalegina</taxon>
        <taxon>IRL clade</taxon>
        <taxon>Fabeae</taxon>
        <taxon>Lathyrus</taxon>
    </lineage>
</organism>
<sequence length="142" mass="16063">MVKTKGWEQEVILCIPHQTTIKYLCKEGGTLIGKHEDIEEKIIDFYGKLMGKAEMNLNGFDIVSMRKGNQVTIEQRNDLIMHVTETEIVKALKYIGDKRAPGIMHKVINGTLANLLPKTLVAKAIRDYRPITCCSTIYKVIS</sequence>
<accession>A0A9D5AU67</accession>
<protein>
    <submittedName>
        <fullName evidence="1">Uncharacterized protein</fullName>
    </submittedName>
</protein>